<evidence type="ECO:0000313" key="2">
    <source>
        <dbReference type="EMBL" id="MFC7139705.1"/>
    </source>
</evidence>
<keyword evidence="2" id="KW-0808">Transferase</keyword>
<dbReference type="CDD" id="cd02440">
    <property type="entry name" value="AdoMet_MTases"/>
    <property type="match status" value="1"/>
</dbReference>
<reference evidence="2 3" key="1">
    <citation type="journal article" date="2019" name="Int. J. Syst. Evol. Microbiol.">
        <title>The Global Catalogue of Microorganisms (GCM) 10K type strain sequencing project: providing services to taxonomists for standard genome sequencing and annotation.</title>
        <authorList>
            <consortium name="The Broad Institute Genomics Platform"/>
            <consortium name="The Broad Institute Genome Sequencing Center for Infectious Disease"/>
            <person name="Wu L."/>
            <person name="Ma J."/>
        </authorList>
    </citation>
    <scope>NUCLEOTIDE SEQUENCE [LARGE SCALE GENOMIC DNA]</scope>
    <source>
        <strain evidence="2 3">XZYJT29</strain>
    </source>
</reference>
<dbReference type="GO" id="GO:0008168">
    <property type="term" value="F:methyltransferase activity"/>
    <property type="evidence" value="ECO:0007669"/>
    <property type="project" value="UniProtKB-KW"/>
</dbReference>
<organism evidence="2 3">
    <name type="scientific">Halosimplex aquaticum</name>
    <dbReference type="NCBI Taxonomy" id="3026162"/>
    <lineage>
        <taxon>Archaea</taxon>
        <taxon>Methanobacteriati</taxon>
        <taxon>Methanobacteriota</taxon>
        <taxon>Stenosarchaea group</taxon>
        <taxon>Halobacteria</taxon>
        <taxon>Halobacteriales</taxon>
        <taxon>Haloarculaceae</taxon>
        <taxon>Halosimplex</taxon>
    </lineage>
</organism>
<evidence type="ECO:0000313" key="3">
    <source>
        <dbReference type="Proteomes" id="UP001596432"/>
    </source>
</evidence>
<feature type="domain" description="Methyltransferase type 11" evidence="1">
    <location>
        <begin position="36"/>
        <end position="116"/>
    </location>
</feature>
<dbReference type="InterPro" id="IPR029063">
    <property type="entry name" value="SAM-dependent_MTases_sf"/>
</dbReference>
<protein>
    <submittedName>
        <fullName evidence="2">Class I SAM-dependent methyltransferase</fullName>
        <ecNumber evidence="2">2.1.1.-</ecNumber>
    </submittedName>
</protein>
<dbReference type="PANTHER" id="PTHR43591">
    <property type="entry name" value="METHYLTRANSFERASE"/>
    <property type="match status" value="1"/>
</dbReference>
<keyword evidence="2" id="KW-0489">Methyltransferase</keyword>
<dbReference type="AlphaFoldDB" id="A0ABD5Y308"/>
<proteinExistence type="predicted"/>
<name>A0ABD5Y308_9EURY</name>
<dbReference type="GeneID" id="78819965"/>
<accession>A0ABD5Y308</accession>
<dbReference type="RefSeq" id="WP_382261421.1">
    <property type="nucleotide sequence ID" value="NZ_CP118158.1"/>
</dbReference>
<dbReference type="GO" id="GO:0032259">
    <property type="term" value="P:methylation"/>
    <property type="evidence" value="ECO:0007669"/>
    <property type="project" value="UniProtKB-KW"/>
</dbReference>
<comment type="caution">
    <text evidence="2">The sequence shown here is derived from an EMBL/GenBank/DDBJ whole genome shotgun (WGS) entry which is preliminary data.</text>
</comment>
<dbReference type="InterPro" id="IPR013216">
    <property type="entry name" value="Methyltransf_11"/>
</dbReference>
<dbReference type="EMBL" id="JBHTAS010000001">
    <property type="protein sequence ID" value="MFC7139705.1"/>
    <property type="molecule type" value="Genomic_DNA"/>
</dbReference>
<dbReference type="SUPFAM" id="SSF53335">
    <property type="entry name" value="S-adenosyl-L-methionine-dependent methyltransferases"/>
    <property type="match status" value="1"/>
</dbReference>
<sequence length="265" mass="28649">MRQFSADYLETTREGMWSDSREALADLELDSRERVLDVGCGTGELTRVLAEESGGEVVGADVDPELLSVASEFAPVVRADATRLPFAADAFDLVVCQALLINLPDPVGAVREFARASSDLVAAVEPDNGAVTVDSTVDAEPPLARRARERFLDGVETDVTLGAGARDLFEDAGLEVVSTRRYDHERVVSPPYSEAAVEAARRKVTGEGLADDRETILSGETSAGEYDDLRSAWRAMGRDVVDQMGDETYVRTETVPFFVTVGRAD</sequence>
<keyword evidence="3" id="KW-1185">Reference proteome</keyword>
<dbReference type="Gene3D" id="3.40.50.150">
    <property type="entry name" value="Vaccinia Virus protein VP39"/>
    <property type="match status" value="1"/>
</dbReference>
<gene>
    <name evidence="2" type="ORF">ACFQMA_07610</name>
</gene>
<evidence type="ECO:0000259" key="1">
    <source>
        <dbReference type="Pfam" id="PF08241"/>
    </source>
</evidence>
<dbReference type="EC" id="2.1.1.-" evidence="2"/>
<dbReference type="Proteomes" id="UP001596432">
    <property type="component" value="Unassembled WGS sequence"/>
</dbReference>
<dbReference type="Pfam" id="PF08241">
    <property type="entry name" value="Methyltransf_11"/>
    <property type="match status" value="1"/>
</dbReference>